<dbReference type="STRING" id="461836.A0A0L0DNB6"/>
<accession>A0A0L0DNB6</accession>
<organism evidence="3 4">
    <name type="scientific">Thecamonas trahens ATCC 50062</name>
    <dbReference type="NCBI Taxonomy" id="461836"/>
    <lineage>
        <taxon>Eukaryota</taxon>
        <taxon>Apusozoa</taxon>
        <taxon>Apusomonadida</taxon>
        <taxon>Apusomonadidae</taxon>
        <taxon>Thecamonas</taxon>
    </lineage>
</organism>
<gene>
    <name evidence="3" type="ORF">AMSG_09524</name>
</gene>
<dbReference type="PANTHER" id="PTHR13357">
    <property type="entry name" value="SH3 ADAPTER PROTEIN SPIN90 NCK INTERACTING PROTEIN WITH SH3 DOMAIN"/>
    <property type="match status" value="1"/>
</dbReference>
<feature type="domain" description="SPIN90/Ldb17 leucine-rich" evidence="2">
    <location>
        <begin position="262"/>
        <end position="389"/>
    </location>
</feature>
<dbReference type="InterPro" id="IPR018556">
    <property type="entry name" value="SPIN90/Ldb17_LRD"/>
</dbReference>
<reference evidence="3 4" key="1">
    <citation type="submission" date="2010-05" db="EMBL/GenBank/DDBJ databases">
        <title>The Genome Sequence of Thecamonas trahens ATCC 50062.</title>
        <authorList>
            <consortium name="The Broad Institute Genome Sequencing Platform"/>
            <person name="Russ C."/>
            <person name="Cuomo C."/>
            <person name="Shea T."/>
            <person name="Young S.K."/>
            <person name="Zeng Q."/>
            <person name="Koehrsen M."/>
            <person name="Haas B."/>
            <person name="Borodovsky M."/>
            <person name="Guigo R."/>
            <person name="Alvarado L."/>
            <person name="Berlin A."/>
            <person name="Bochicchio J."/>
            <person name="Borenstein D."/>
            <person name="Chapman S."/>
            <person name="Chen Z."/>
            <person name="Freedman E."/>
            <person name="Gellesch M."/>
            <person name="Goldberg J."/>
            <person name="Griggs A."/>
            <person name="Gujja S."/>
            <person name="Heilman E."/>
            <person name="Heiman D."/>
            <person name="Hepburn T."/>
            <person name="Howarth C."/>
            <person name="Jen D."/>
            <person name="Larson L."/>
            <person name="Mehta T."/>
            <person name="Park D."/>
            <person name="Pearson M."/>
            <person name="Roberts A."/>
            <person name="Saif S."/>
            <person name="Shenoy N."/>
            <person name="Sisk P."/>
            <person name="Stolte C."/>
            <person name="Sykes S."/>
            <person name="Thomson T."/>
            <person name="Walk T."/>
            <person name="White J."/>
            <person name="Yandava C."/>
            <person name="Burger G."/>
            <person name="Gray M.W."/>
            <person name="Holland P.W.H."/>
            <person name="King N."/>
            <person name="Lang F.B.F."/>
            <person name="Roger A.J."/>
            <person name="Ruiz-Trillo I."/>
            <person name="Lander E."/>
            <person name="Nusbaum C."/>
        </authorList>
    </citation>
    <scope>NUCLEOTIDE SEQUENCE [LARGE SCALE GENOMIC DNA]</scope>
    <source>
        <strain evidence="3 4">ATCC 50062</strain>
    </source>
</reference>
<dbReference type="AlphaFoldDB" id="A0A0L0DNB6"/>
<dbReference type="GeneID" id="25567970"/>
<evidence type="ECO:0000313" key="3">
    <source>
        <dbReference type="EMBL" id="KNC53802.1"/>
    </source>
</evidence>
<name>A0A0L0DNB6_THETB</name>
<sequence>MADGEYEYYYDEYEVTVGDEEAVKKALVAAVEGVASLEGMTLEALRAAVEAGSRVAEIKVAVEAEREAHRKKMAALEAELVEEEKRAAALEAVAPLLKQLKPAPAAAGDGGPARAFSQAHLSKMYRMLGPAGDADHVVPVKMLEFVTADGYANVGKLATQYVAETAVPFRTAEAKILARLVETFPETAERLVACKGLVARAMVSLTAPAAPASMAFAEASLVGLLLHQETQLPVEVVATAFSPQVLDALLLAVVAHETDPDETLLDALLRLVLLVNVAAAGDEGPGKLSLVVQALLRASDVKAVVEYVPRLFNGGPTGYHSMVAGEPVLKMLLDIFASPASLSLLYPNDVHVVLNVIVRELNNLDPESPKRMYMLRILEAYFSNSDYGSGAEEPYKIAEFQTTLDSIHSEDGEASEMSRLMVEAIYMSCEVLATWRPPAP</sequence>
<dbReference type="PANTHER" id="PTHR13357:SF1">
    <property type="entry name" value="NCK-INTERACTING PROTEIN WITH SH3 DOMAIN"/>
    <property type="match status" value="1"/>
</dbReference>
<dbReference type="OrthoDB" id="445362at2759"/>
<evidence type="ECO:0000256" key="1">
    <source>
        <dbReference type="SAM" id="Coils"/>
    </source>
</evidence>
<protein>
    <recommendedName>
        <fullName evidence="2">SPIN90/Ldb17 leucine-rich domain-containing protein</fullName>
    </recommendedName>
</protein>
<dbReference type="Pfam" id="PF09431">
    <property type="entry name" value="SPIN90_LRD"/>
    <property type="match status" value="1"/>
</dbReference>
<keyword evidence="1" id="KW-0175">Coiled coil</keyword>
<dbReference type="GO" id="GO:0006897">
    <property type="term" value="P:endocytosis"/>
    <property type="evidence" value="ECO:0007669"/>
    <property type="project" value="TreeGrafter"/>
</dbReference>
<proteinExistence type="predicted"/>
<feature type="coiled-coil region" evidence="1">
    <location>
        <begin position="59"/>
        <end position="93"/>
    </location>
</feature>
<dbReference type="GO" id="GO:0071933">
    <property type="term" value="F:Arp2/3 complex binding"/>
    <property type="evidence" value="ECO:0007669"/>
    <property type="project" value="TreeGrafter"/>
</dbReference>
<evidence type="ECO:0000313" key="4">
    <source>
        <dbReference type="Proteomes" id="UP000054408"/>
    </source>
</evidence>
<keyword evidence="4" id="KW-1185">Reference proteome</keyword>
<dbReference type="EMBL" id="GL349482">
    <property type="protein sequence ID" value="KNC53802.1"/>
    <property type="molecule type" value="Genomic_DNA"/>
</dbReference>
<evidence type="ECO:0000259" key="2">
    <source>
        <dbReference type="Pfam" id="PF09431"/>
    </source>
</evidence>
<dbReference type="Proteomes" id="UP000054408">
    <property type="component" value="Unassembled WGS sequence"/>
</dbReference>
<dbReference type="RefSeq" id="XP_013754362.1">
    <property type="nucleotide sequence ID" value="XM_013898908.1"/>
</dbReference>
<dbReference type="InterPro" id="IPR030125">
    <property type="entry name" value="SPIN90/Ldb17"/>
</dbReference>